<protein>
    <recommendedName>
        <fullName evidence="3">DDE Tnp4 domain-containing protein</fullName>
    </recommendedName>
</protein>
<organism evidence="1 2">
    <name type="scientific">Puccinia sorghi</name>
    <dbReference type="NCBI Taxonomy" id="27349"/>
    <lineage>
        <taxon>Eukaryota</taxon>
        <taxon>Fungi</taxon>
        <taxon>Dikarya</taxon>
        <taxon>Basidiomycota</taxon>
        <taxon>Pucciniomycotina</taxon>
        <taxon>Pucciniomycetes</taxon>
        <taxon>Pucciniales</taxon>
        <taxon>Pucciniaceae</taxon>
        <taxon>Puccinia</taxon>
    </lineage>
</organism>
<dbReference type="AlphaFoldDB" id="A0A0L6UIQ0"/>
<sequence>LASLQSLELYIESSACFSCFHKYCCSGSVCNLSLKTFYQVGYGIINLYTTRFIKEIYNIQSQLASWPTQEEKVELSQVMKEEGFPGCIGFVDGTKIPLTQKPPIDGNHYRSGVTNASVISNSEGIWGGAGTGRVAGGEAELWVRFVIRPTQRTRERGIWLDQAHKGMFEDED</sequence>
<comment type="caution">
    <text evidence="1">The sequence shown here is derived from an EMBL/GenBank/DDBJ whole genome shotgun (WGS) entry which is preliminary data.</text>
</comment>
<gene>
    <name evidence="1" type="ORF">VP01_5692g1</name>
</gene>
<accession>A0A0L6UIQ0</accession>
<reference evidence="1 2" key="1">
    <citation type="submission" date="2015-08" db="EMBL/GenBank/DDBJ databases">
        <title>Next Generation Sequencing and Analysis of the Genome of Puccinia sorghi L Schw, the Causal Agent of Maize Common Rust.</title>
        <authorList>
            <person name="Rochi L."/>
            <person name="Burguener G."/>
            <person name="Darino M."/>
            <person name="Turjanski A."/>
            <person name="Kreff E."/>
            <person name="Dieguez M.J."/>
            <person name="Sacco F."/>
        </authorList>
    </citation>
    <scope>NUCLEOTIDE SEQUENCE [LARGE SCALE GENOMIC DNA]</scope>
    <source>
        <strain evidence="1 2">RO10H11247</strain>
    </source>
</reference>
<keyword evidence="2" id="KW-1185">Reference proteome</keyword>
<dbReference type="Proteomes" id="UP000037035">
    <property type="component" value="Unassembled WGS sequence"/>
</dbReference>
<dbReference type="VEuPathDB" id="FungiDB:VP01_5692g1"/>
<name>A0A0L6UIQ0_9BASI</name>
<proteinExistence type="predicted"/>
<evidence type="ECO:0008006" key="3">
    <source>
        <dbReference type="Google" id="ProtNLM"/>
    </source>
</evidence>
<dbReference type="OrthoDB" id="2506791at2759"/>
<evidence type="ECO:0000313" key="1">
    <source>
        <dbReference type="EMBL" id="KNZ48409.1"/>
    </source>
</evidence>
<dbReference type="EMBL" id="LAVV01010932">
    <property type="protein sequence ID" value="KNZ48409.1"/>
    <property type="molecule type" value="Genomic_DNA"/>
</dbReference>
<evidence type="ECO:0000313" key="2">
    <source>
        <dbReference type="Proteomes" id="UP000037035"/>
    </source>
</evidence>
<feature type="non-terminal residue" evidence="1">
    <location>
        <position position="1"/>
    </location>
</feature>